<dbReference type="GO" id="GO:0006631">
    <property type="term" value="P:fatty acid metabolic process"/>
    <property type="evidence" value="ECO:0007669"/>
    <property type="project" value="TreeGrafter"/>
</dbReference>
<dbReference type="InterPro" id="IPR000873">
    <property type="entry name" value="AMP-dep_synth/lig_dom"/>
</dbReference>
<dbReference type="OrthoDB" id="9803968at2"/>
<evidence type="ECO:0000313" key="5">
    <source>
        <dbReference type="Proteomes" id="UP000027471"/>
    </source>
</evidence>
<dbReference type="AlphaFoldDB" id="A0A074JNM4"/>
<dbReference type="GO" id="GO:0031956">
    <property type="term" value="F:medium-chain fatty acid-CoA ligase activity"/>
    <property type="evidence" value="ECO:0007669"/>
    <property type="project" value="TreeGrafter"/>
</dbReference>
<dbReference type="Gene3D" id="3.40.50.12780">
    <property type="entry name" value="N-terminal domain of ligase-like"/>
    <property type="match status" value="1"/>
</dbReference>
<keyword evidence="5" id="KW-1185">Reference proteome</keyword>
<dbReference type="PANTHER" id="PTHR43201">
    <property type="entry name" value="ACYL-COA SYNTHETASE"/>
    <property type="match status" value="1"/>
</dbReference>
<dbReference type="EMBL" id="AUNB01000042">
    <property type="protein sequence ID" value="KEO57193.1"/>
    <property type="molecule type" value="Genomic_DNA"/>
</dbReference>
<comment type="caution">
    <text evidence="4">The sequence shown here is derived from an EMBL/GenBank/DDBJ whole genome shotgun (WGS) entry which is preliminary data.</text>
</comment>
<dbReference type="PANTHER" id="PTHR43201:SF5">
    <property type="entry name" value="MEDIUM-CHAIN ACYL-COA LIGASE ACSF2, MITOCHONDRIAL"/>
    <property type="match status" value="1"/>
</dbReference>
<organism evidence="4 5">
    <name type="scientific">Thioclava indica</name>
    <dbReference type="NCBI Taxonomy" id="1353528"/>
    <lineage>
        <taxon>Bacteria</taxon>
        <taxon>Pseudomonadati</taxon>
        <taxon>Pseudomonadota</taxon>
        <taxon>Alphaproteobacteria</taxon>
        <taxon>Rhodobacterales</taxon>
        <taxon>Paracoccaceae</taxon>
        <taxon>Thioclava</taxon>
    </lineage>
</organism>
<comment type="similarity">
    <text evidence="1">Belongs to the ATP-dependent AMP-binding enzyme family.</text>
</comment>
<dbReference type="eggNOG" id="COG0318">
    <property type="taxonomic scope" value="Bacteria"/>
</dbReference>
<sequence length="476" mass="50486">MASLLEDFAAAALRHPEQVAIVDGKGRETTFSQLKSRADGLARAWGAQGIAKGDRVLLAMHLDADLYASLAALWSLGATVVLPEPAMGLAGLRHAAKVAGVTAFCSSGLYGLLKFALPELWSLRHLRPRIKPDAPFDGITPSADDIALISFTSGTTGAPKAIPRSHGFLSAQHHAIAPLLASPVPERDLVAFPVFVLINIASGQTSVLPNWKMSRLGQLKAATLGDWVSRQKVTRALIPPALCEKLAKTDIPASLHTVFTGGGPVFPDMLDALRVAKPGLEVICVYGSTEAEPIAHLDAKDITQDDLAKMKIGGGLLVGHPVEDLGIRIVAGEIQVSGAHVNGGYLDPRHDAENKTHDGETIWHHTGDAGVFDPQGRLWLLGRMGSDVVVQGRPLFPFSVEVAARGWQGVTQCALIATQTGACLVIEGDADHMAEWAAHAATFEALDVKHVAKIPMDKRHGSKVDRVALAEIERGG</sequence>
<protein>
    <recommendedName>
        <fullName evidence="3">AMP-dependent synthetase/ligase domain-containing protein</fullName>
    </recommendedName>
</protein>
<evidence type="ECO:0000256" key="2">
    <source>
        <dbReference type="ARBA" id="ARBA00022598"/>
    </source>
</evidence>
<dbReference type="STRING" id="1353528.DT23_17140"/>
<keyword evidence="2" id="KW-0436">Ligase</keyword>
<accession>A0A074JNM4</accession>
<gene>
    <name evidence="4" type="ORF">DT23_17140</name>
</gene>
<dbReference type="RefSeq" id="WP_038131923.1">
    <property type="nucleotide sequence ID" value="NZ_AUNB01000042.1"/>
</dbReference>
<evidence type="ECO:0000313" key="4">
    <source>
        <dbReference type="EMBL" id="KEO57193.1"/>
    </source>
</evidence>
<name>A0A074JNM4_9RHOB</name>
<reference evidence="4 5" key="1">
    <citation type="journal article" date="2015" name="Antonie Van Leeuwenhoek">
        <title>Thioclava indica sp. nov., isolated from surface seawater of the Indian Ocean.</title>
        <authorList>
            <person name="Liu Y."/>
            <person name="Lai Q."/>
            <person name="Du J."/>
            <person name="Xu H."/>
            <person name="Jiang L."/>
            <person name="Shao Z."/>
        </authorList>
    </citation>
    <scope>NUCLEOTIDE SEQUENCE [LARGE SCALE GENOMIC DNA]</scope>
    <source>
        <strain evidence="4 5">DT23-4</strain>
    </source>
</reference>
<proteinExistence type="inferred from homology"/>
<evidence type="ECO:0000256" key="1">
    <source>
        <dbReference type="ARBA" id="ARBA00006432"/>
    </source>
</evidence>
<dbReference type="InterPro" id="IPR020845">
    <property type="entry name" value="AMP-binding_CS"/>
</dbReference>
<dbReference type="InterPro" id="IPR042099">
    <property type="entry name" value="ANL_N_sf"/>
</dbReference>
<dbReference type="SUPFAM" id="SSF56801">
    <property type="entry name" value="Acetyl-CoA synthetase-like"/>
    <property type="match status" value="1"/>
</dbReference>
<dbReference type="Proteomes" id="UP000027471">
    <property type="component" value="Unassembled WGS sequence"/>
</dbReference>
<feature type="domain" description="AMP-dependent synthetase/ligase" evidence="3">
    <location>
        <begin position="8"/>
        <end position="346"/>
    </location>
</feature>
<evidence type="ECO:0000259" key="3">
    <source>
        <dbReference type="Pfam" id="PF00501"/>
    </source>
</evidence>
<dbReference type="Pfam" id="PF00501">
    <property type="entry name" value="AMP-binding"/>
    <property type="match status" value="1"/>
</dbReference>
<dbReference type="PROSITE" id="PS00455">
    <property type="entry name" value="AMP_BINDING"/>
    <property type="match status" value="1"/>
</dbReference>